<evidence type="ECO:0000313" key="2">
    <source>
        <dbReference type="Proteomes" id="UP001139981"/>
    </source>
</evidence>
<sequence>MKHPVIHIALGDCTGATYVVFLKKLWETFAKTAREWIEDNAIVMESLPATARGSFARLEETLECCRTSRRLVGNHVADFANLAQTVFEDLSEFVYKLSGQYVLLVDEYDIPFVTIFLADWSHSEKQAARTTVESLFQSMVKGNHRMSRGLIIGVFEIQMTSMDSGANSLVDIRLVPALEADIRDYVNYGQERHSRDGMDALTDAFWFNKDEVKEIVEKCLGRYLRTPEDFAAVLQTIQRWYGGYYIGRFRGKHIPWSVISYTQKLASLLDKAAVNEGGQGAVVRGAPIHDNIESSARIYWVSTGTTRLIDAYAKYNPVRVANLVVNLIQEFEAYDSESMQELSALHVSVLPTALDITKRLADGFTEVDFLSLCLYGGYLTRRTVNTVCIPNWEVFTVWRAILGSSATGEDMATALHSVGKGKLLVDLWQNRTDFLKHLIRASHSALASHNDFREKQYADHAANSLRAAAAFGAFTHPDKPVSAMADMVM</sequence>
<dbReference type="Proteomes" id="UP001139981">
    <property type="component" value="Unassembled WGS sequence"/>
</dbReference>
<gene>
    <name evidence="1" type="ORF">IWW38_005058</name>
</gene>
<comment type="caution">
    <text evidence="1">The sequence shown here is derived from an EMBL/GenBank/DDBJ whole genome shotgun (WGS) entry which is preliminary data.</text>
</comment>
<accession>A0ACC1LWX3</accession>
<feature type="non-terminal residue" evidence="1">
    <location>
        <position position="489"/>
    </location>
</feature>
<dbReference type="EMBL" id="JANBVB010002144">
    <property type="protein sequence ID" value="KAJ2887820.1"/>
    <property type="molecule type" value="Genomic_DNA"/>
</dbReference>
<proteinExistence type="predicted"/>
<reference evidence="1" key="1">
    <citation type="submission" date="2022-07" db="EMBL/GenBank/DDBJ databases">
        <title>Phylogenomic reconstructions and comparative analyses of Kickxellomycotina fungi.</title>
        <authorList>
            <person name="Reynolds N.K."/>
            <person name="Stajich J.E."/>
            <person name="Barry K."/>
            <person name="Grigoriev I.V."/>
            <person name="Crous P."/>
            <person name="Smith M.E."/>
        </authorList>
    </citation>
    <scope>NUCLEOTIDE SEQUENCE</scope>
    <source>
        <strain evidence="1">CBS 190363</strain>
    </source>
</reference>
<organism evidence="1 2">
    <name type="scientific">Coemansia aciculifera</name>
    <dbReference type="NCBI Taxonomy" id="417176"/>
    <lineage>
        <taxon>Eukaryota</taxon>
        <taxon>Fungi</taxon>
        <taxon>Fungi incertae sedis</taxon>
        <taxon>Zoopagomycota</taxon>
        <taxon>Kickxellomycotina</taxon>
        <taxon>Kickxellomycetes</taxon>
        <taxon>Kickxellales</taxon>
        <taxon>Kickxellaceae</taxon>
        <taxon>Coemansia</taxon>
    </lineage>
</organism>
<evidence type="ECO:0000313" key="1">
    <source>
        <dbReference type="EMBL" id="KAJ2887820.1"/>
    </source>
</evidence>
<keyword evidence="2" id="KW-1185">Reference proteome</keyword>
<protein>
    <submittedName>
        <fullName evidence="1">Uncharacterized protein</fullName>
    </submittedName>
</protein>
<name>A0ACC1LWX3_9FUNG</name>